<dbReference type="NCBIfam" id="TIGR02495">
    <property type="entry name" value="NrdG2"/>
    <property type="match status" value="1"/>
</dbReference>
<proteinExistence type="predicted"/>
<evidence type="ECO:0000256" key="3">
    <source>
        <dbReference type="ARBA" id="ARBA00023004"/>
    </source>
</evidence>
<reference evidence="6 7" key="1">
    <citation type="submission" date="2016-09" db="EMBL/GenBank/DDBJ databases">
        <authorList>
            <person name="Capua I."/>
            <person name="De Benedictis P."/>
            <person name="Joannis T."/>
            <person name="Lombin L.H."/>
            <person name="Cattoli G."/>
        </authorList>
    </citation>
    <scope>NUCLEOTIDE SEQUENCE [LARGE SCALE GENOMIC DNA]</scope>
    <source>
        <strain evidence="6 7">GluBS11</strain>
    </source>
</reference>
<dbReference type="InterPro" id="IPR013785">
    <property type="entry name" value="Aldolase_TIM"/>
</dbReference>
<dbReference type="PANTHER" id="PTHR11228:SF27">
    <property type="entry name" value="GLYCYL-RADICAL ENZYME ACTIVATING ENZYME MJ1227-RELATED"/>
    <property type="match status" value="1"/>
</dbReference>
<evidence type="ECO:0000313" key="6">
    <source>
        <dbReference type="EMBL" id="SCP99233.1"/>
    </source>
</evidence>
<dbReference type="InterPro" id="IPR012840">
    <property type="entry name" value="NrdG2"/>
</dbReference>
<dbReference type="EMBL" id="FMKA01000035">
    <property type="protein sequence ID" value="SCP99233.1"/>
    <property type="molecule type" value="Genomic_DNA"/>
</dbReference>
<evidence type="ECO:0000256" key="4">
    <source>
        <dbReference type="ARBA" id="ARBA00023014"/>
    </source>
</evidence>
<dbReference type="PROSITE" id="PS51918">
    <property type="entry name" value="RADICAL_SAM"/>
    <property type="match status" value="1"/>
</dbReference>
<dbReference type="CDD" id="cd01335">
    <property type="entry name" value="Radical_SAM"/>
    <property type="match status" value="1"/>
</dbReference>
<dbReference type="Gene3D" id="3.20.20.70">
    <property type="entry name" value="Aldolase class I"/>
    <property type="match status" value="1"/>
</dbReference>
<keyword evidence="1" id="KW-0949">S-adenosyl-L-methionine</keyword>
<evidence type="ECO:0000256" key="2">
    <source>
        <dbReference type="ARBA" id="ARBA00022723"/>
    </source>
</evidence>
<dbReference type="SFLD" id="SFLDG01094">
    <property type="entry name" value="Uncharacterised_Radical_SAM_Su"/>
    <property type="match status" value="1"/>
</dbReference>
<dbReference type="GO" id="GO:0016829">
    <property type="term" value="F:lyase activity"/>
    <property type="evidence" value="ECO:0007669"/>
    <property type="project" value="UniProtKB-KW"/>
</dbReference>
<evidence type="ECO:0000259" key="5">
    <source>
        <dbReference type="PROSITE" id="PS51918"/>
    </source>
</evidence>
<name>A0A1D3TXX8_9FIRM</name>
<dbReference type="SFLD" id="SFLDS00029">
    <property type="entry name" value="Radical_SAM"/>
    <property type="match status" value="1"/>
</dbReference>
<keyword evidence="2" id="KW-0479">Metal-binding</keyword>
<keyword evidence="3" id="KW-0408">Iron</keyword>
<accession>A0A1D3TXX8</accession>
<keyword evidence="7" id="KW-1185">Reference proteome</keyword>
<dbReference type="SUPFAM" id="SSF102114">
    <property type="entry name" value="Radical SAM enzymes"/>
    <property type="match status" value="1"/>
</dbReference>
<dbReference type="GO" id="GO:0046872">
    <property type="term" value="F:metal ion binding"/>
    <property type="evidence" value="ECO:0007669"/>
    <property type="project" value="UniProtKB-KW"/>
</dbReference>
<dbReference type="Pfam" id="PF04055">
    <property type="entry name" value="Radical_SAM"/>
    <property type="match status" value="1"/>
</dbReference>
<keyword evidence="6" id="KW-0670">Pyruvate</keyword>
<dbReference type="InterPro" id="IPR050377">
    <property type="entry name" value="Radical_SAM_PqqE_MftC-like"/>
</dbReference>
<dbReference type="PANTHER" id="PTHR11228">
    <property type="entry name" value="RADICAL SAM DOMAIN PROTEIN"/>
    <property type="match status" value="1"/>
</dbReference>
<dbReference type="RefSeq" id="WP_091236539.1">
    <property type="nucleotide sequence ID" value="NZ_FMKA01000035.1"/>
</dbReference>
<keyword evidence="4" id="KW-0411">Iron-sulfur</keyword>
<evidence type="ECO:0000313" key="7">
    <source>
        <dbReference type="Proteomes" id="UP000199315"/>
    </source>
</evidence>
<organism evidence="6 7">
    <name type="scientific">Anaerobium acetethylicum</name>
    <dbReference type="NCBI Taxonomy" id="1619234"/>
    <lineage>
        <taxon>Bacteria</taxon>
        <taxon>Bacillati</taxon>
        <taxon>Bacillota</taxon>
        <taxon>Clostridia</taxon>
        <taxon>Lachnospirales</taxon>
        <taxon>Lachnospiraceae</taxon>
        <taxon>Anaerobium</taxon>
    </lineage>
</organism>
<keyword evidence="6" id="KW-0456">Lyase</keyword>
<dbReference type="STRING" id="1619234.SAMN05421730_103527"/>
<dbReference type="OrthoDB" id="9782387at2"/>
<dbReference type="InterPro" id="IPR007197">
    <property type="entry name" value="rSAM"/>
</dbReference>
<protein>
    <submittedName>
        <fullName evidence="6">Pyruvate formate lyase activating enzyme</fullName>
    </submittedName>
</protein>
<feature type="domain" description="Radical SAM core" evidence="5">
    <location>
        <begin position="12"/>
        <end position="231"/>
    </location>
</feature>
<dbReference type="GO" id="GO:0051536">
    <property type="term" value="F:iron-sulfur cluster binding"/>
    <property type="evidence" value="ECO:0007669"/>
    <property type="project" value="UniProtKB-KW"/>
</dbReference>
<sequence>MQIHGFNKTTLLDYPGHLAATIFLGGCNFRCPFCHNSGLVLDPGSEPVIPEDEVLSYLKKRRGILEGVCITGGEPSLESGLADFLRKIKELGYKIKLDTNGYRPETIEALLAEHLLDHIAMDIKSSPEGYPLASGIKDIDIGRIDRSIFLIMNSGIDYEFRTTVVKELHSAGDMESIGHWLKGCQAYYLQNYKDSESVISPGFHSCTREELENFRNILLKNMEKVELRGVD</sequence>
<evidence type="ECO:0000256" key="1">
    <source>
        <dbReference type="ARBA" id="ARBA00022691"/>
    </source>
</evidence>
<dbReference type="AlphaFoldDB" id="A0A1D3TXX8"/>
<dbReference type="InterPro" id="IPR058240">
    <property type="entry name" value="rSAM_sf"/>
</dbReference>
<dbReference type="Proteomes" id="UP000199315">
    <property type="component" value="Unassembled WGS sequence"/>
</dbReference>
<gene>
    <name evidence="6" type="ORF">SAMN05421730_103527</name>
</gene>